<feature type="compositionally biased region" description="Polar residues" evidence="1">
    <location>
        <begin position="1"/>
        <end position="13"/>
    </location>
</feature>
<dbReference type="InterPro" id="IPR007062">
    <property type="entry name" value="PPI-2"/>
</dbReference>
<dbReference type="OrthoDB" id="551302at2759"/>
<organism evidence="2">
    <name type="scientific">Cryptosporidium canis</name>
    <dbReference type="NCBI Taxonomy" id="195482"/>
    <lineage>
        <taxon>Eukaryota</taxon>
        <taxon>Sar</taxon>
        <taxon>Alveolata</taxon>
        <taxon>Apicomplexa</taxon>
        <taxon>Conoidasida</taxon>
        <taxon>Coccidia</taxon>
        <taxon>Eucoccidiorida</taxon>
        <taxon>Eimeriorina</taxon>
        <taxon>Cryptosporidiidae</taxon>
        <taxon>Cryptosporidium</taxon>
    </lineage>
</organism>
<proteinExistence type="predicted"/>
<dbReference type="Proteomes" id="UP001067231">
    <property type="component" value="Unassembled WGS sequence"/>
</dbReference>
<sequence length="152" mass="17215">MSQEGSSGTLPSRSKNEAKVSKGITWDEETIAMHDIERGTRMEINEPDTPYYYGSPGDSDDGEPNSSSQSKQNPQVDLNELSSRLFEYADKVDESMDPISSSNLRNECPSPDQKSKQDMFREKRRLHYKEFITAKSLLSRNVNSDSEPEIND</sequence>
<feature type="region of interest" description="Disordered" evidence="1">
    <location>
        <begin position="1"/>
        <end position="122"/>
    </location>
</feature>
<dbReference type="EMBL" id="JAPCXC010000042">
    <property type="protein sequence ID" value="KAJ1608621.1"/>
    <property type="molecule type" value="Genomic_DNA"/>
</dbReference>
<dbReference type="PANTHER" id="PTHR12398:SF20">
    <property type="entry name" value="PROTEIN PHOSPHATASE 1 REGULATORY INHIBITOR SUBUNIT 2"/>
    <property type="match status" value="1"/>
</dbReference>
<name>A0A9D5DH39_9CRYT</name>
<evidence type="ECO:0000313" key="2">
    <source>
        <dbReference type="EMBL" id="KAJ1608621.1"/>
    </source>
</evidence>
<dbReference type="Pfam" id="PF04979">
    <property type="entry name" value="IPP-2"/>
    <property type="match status" value="1"/>
</dbReference>
<dbReference type="AlphaFoldDB" id="A0A9D5DH39"/>
<dbReference type="GO" id="GO:0004864">
    <property type="term" value="F:protein phosphatase inhibitor activity"/>
    <property type="evidence" value="ECO:0007669"/>
    <property type="project" value="InterPro"/>
</dbReference>
<dbReference type="GO" id="GO:0009966">
    <property type="term" value="P:regulation of signal transduction"/>
    <property type="evidence" value="ECO:0007669"/>
    <property type="project" value="InterPro"/>
</dbReference>
<comment type="caution">
    <text evidence="2">The sequence shown here is derived from an EMBL/GenBank/DDBJ whole genome shotgun (WGS) entry which is preliminary data.</text>
</comment>
<evidence type="ECO:0008006" key="3">
    <source>
        <dbReference type="Google" id="ProtNLM"/>
    </source>
</evidence>
<dbReference type="PANTHER" id="PTHR12398">
    <property type="entry name" value="PROTEIN PHOSPHATASE INHIBITOR"/>
    <property type="match status" value="1"/>
</dbReference>
<gene>
    <name evidence="2" type="ORF">OJ253_1880</name>
</gene>
<accession>A0A9D5DH39</accession>
<feature type="compositionally biased region" description="Basic and acidic residues" evidence="1">
    <location>
        <begin position="31"/>
        <end position="44"/>
    </location>
</feature>
<protein>
    <recommendedName>
        <fullName evidence="3">Protein phosphatase inhibitor 2</fullName>
    </recommendedName>
</protein>
<reference evidence="2" key="1">
    <citation type="submission" date="2022-10" db="EMBL/GenBank/DDBJ databases">
        <title>Adaptive evolution leads to modifications in subtelomeric GC content in a zoonotic Cryptosporidium species.</title>
        <authorList>
            <person name="Li J."/>
            <person name="Feng Y."/>
            <person name="Xiao L."/>
        </authorList>
    </citation>
    <scope>NUCLEOTIDE SEQUENCE</scope>
    <source>
        <strain evidence="2">33844</strain>
    </source>
</reference>
<evidence type="ECO:0000256" key="1">
    <source>
        <dbReference type="SAM" id="MobiDB-lite"/>
    </source>
</evidence>
<feature type="compositionally biased region" description="Low complexity" evidence="1">
    <location>
        <begin position="64"/>
        <end position="75"/>
    </location>
</feature>